<reference evidence="1 2" key="1">
    <citation type="submission" date="2016-07" db="EMBL/GenBank/DDBJ databases">
        <title>Genome of Pelobium manganitolerans.</title>
        <authorList>
            <person name="Wu S."/>
            <person name="Wang G."/>
        </authorList>
    </citation>
    <scope>NUCLEOTIDE SEQUENCE [LARGE SCALE GENOMIC DNA]</scope>
    <source>
        <strain evidence="1 2">YS-25</strain>
    </source>
</reference>
<dbReference type="EMBL" id="MBTA01000005">
    <property type="protein sequence ID" value="RKD18202.1"/>
    <property type="molecule type" value="Genomic_DNA"/>
</dbReference>
<gene>
    <name evidence="1" type="ORF">BCY91_15445</name>
</gene>
<protein>
    <recommendedName>
        <fullName evidence="3">MalT-like TPR region domain-containing protein</fullName>
    </recommendedName>
</protein>
<dbReference type="InterPro" id="IPR011990">
    <property type="entry name" value="TPR-like_helical_dom_sf"/>
</dbReference>
<dbReference type="SUPFAM" id="SSF48452">
    <property type="entry name" value="TPR-like"/>
    <property type="match status" value="2"/>
</dbReference>
<evidence type="ECO:0000313" key="2">
    <source>
        <dbReference type="Proteomes" id="UP000283433"/>
    </source>
</evidence>
<name>A0A419S8J6_9SPHI</name>
<evidence type="ECO:0000313" key="1">
    <source>
        <dbReference type="EMBL" id="RKD18202.1"/>
    </source>
</evidence>
<dbReference type="OrthoDB" id="789253at2"/>
<organism evidence="1 2">
    <name type="scientific">Pelobium manganitolerans</name>
    <dbReference type="NCBI Taxonomy" id="1842495"/>
    <lineage>
        <taxon>Bacteria</taxon>
        <taxon>Pseudomonadati</taxon>
        <taxon>Bacteroidota</taxon>
        <taxon>Sphingobacteriia</taxon>
        <taxon>Sphingobacteriales</taxon>
        <taxon>Sphingobacteriaceae</taxon>
        <taxon>Pelobium</taxon>
    </lineage>
</organism>
<dbReference type="RefSeq" id="WP_120180918.1">
    <property type="nucleotide sequence ID" value="NZ_MBTA01000005.1"/>
</dbReference>
<dbReference type="Proteomes" id="UP000283433">
    <property type="component" value="Unassembled WGS sequence"/>
</dbReference>
<keyword evidence="2" id="KW-1185">Reference proteome</keyword>
<accession>A0A419S8J6</accession>
<dbReference type="AlphaFoldDB" id="A0A419S8J6"/>
<proteinExistence type="predicted"/>
<dbReference type="Gene3D" id="1.25.40.10">
    <property type="entry name" value="Tetratricopeptide repeat domain"/>
    <property type="match status" value="1"/>
</dbReference>
<sequence length="293" mass="34032">MNKFKLIVLCTALILFPLVHCFAKWDAKHIIYNQNPILISDTLKTKSLKQLIRPSLDLLSANIYWNSLQTPSYIAQQFHFYHKTGTPFLELRAFNELYKGKLNTGIHILEAVFRYSKDSLQQMQTSMNLAKLYYQNGAFDESEDWLAVVQEKFWAHLSSRKRLDLLLLKSDLFLAEGNYQRAERTLISQALPLGSKLGARQAYKCYLLLGKVYYKWKQYTPAKWFFLQANSIALNINFISGRIETSLLLAKAKIKGKDYTIALQDLSRASNLMRSGNFETYRRDLQEMRAESL</sequence>
<comment type="caution">
    <text evidence="1">The sequence shown here is derived from an EMBL/GenBank/DDBJ whole genome shotgun (WGS) entry which is preliminary data.</text>
</comment>
<evidence type="ECO:0008006" key="3">
    <source>
        <dbReference type="Google" id="ProtNLM"/>
    </source>
</evidence>